<dbReference type="InParanoid" id="K5WPI8"/>
<keyword evidence="6" id="KW-0812">Transmembrane</keyword>
<dbReference type="Proteomes" id="UP000008370">
    <property type="component" value="Unassembled WGS sequence"/>
</dbReference>
<dbReference type="GO" id="GO:0016020">
    <property type="term" value="C:membrane"/>
    <property type="evidence" value="ECO:0007669"/>
    <property type="project" value="UniProtKB-SubCell"/>
</dbReference>
<keyword evidence="8" id="KW-1133">Transmembrane helix</keyword>
<dbReference type="GO" id="GO:0005506">
    <property type="term" value="F:iron ion binding"/>
    <property type="evidence" value="ECO:0007669"/>
    <property type="project" value="InterPro"/>
</dbReference>
<dbReference type="OrthoDB" id="2789670at2759"/>
<evidence type="ECO:0000313" key="16">
    <source>
        <dbReference type="Proteomes" id="UP000008370"/>
    </source>
</evidence>
<dbReference type="Pfam" id="PF00067">
    <property type="entry name" value="p450"/>
    <property type="match status" value="1"/>
</dbReference>
<evidence type="ECO:0000256" key="4">
    <source>
        <dbReference type="ARBA" id="ARBA00010617"/>
    </source>
</evidence>
<dbReference type="InterPro" id="IPR001128">
    <property type="entry name" value="Cyt_P450"/>
</dbReference>
<evidence type="ECO:0000256" key="10">
    <source>
        <dbReference type="ARBA" id="ARBA00023004"/>
    </source>
</evidence>
<feature type="binding site" description="axial binding residue" evidence="13">
    <location>
        <position position="446"/>
    </location>
    <ligand>
        <name>heme</name>
        <dbReference type="ChEBI" id="CHEBI:30413"/>
    </ligand>
    <ligandPart>
        <name>Fe</name>
        <dbReference type="ChEBI" id="CHEBI:18248"/>
    </ligandPart>
</feature>
<evidence type="ECO:0000256" key="11">
    <source>
        <dbReference type="ARBA" id="ARBA00023033"/>
    </source>
</evidence>
<comment type="pathway">
    <text evidence="3">Secondary metabolite biosynthesis.</text>
</comment>
<evidence type="ECO:0000256" key="8">
    <source>
        <dbReference type="ARBA" id="ARBA00022989"/>
    </source>
</evidence>
<evidence type="ECO:0000256" key="2">
    <source>
        <dbReference type="ARBA" id="ARBA00004167"/>
    </source>
</evidence>
<organism evidence="15 16">
    <name type="scientific">Phanerochaete carnosa (strain HHB-10118-sp)</name>
    <name type="common">White-rot fungus</name>
    <name type="synonym">Peniophora carnosa</name>
    <dbReference type="NCBI Taxonomy" id="650164"/>
    <lineage>
        <taxon>Eukaryota</taxon>
        <taxon>Fungi</taxon>
        <taxon>Dikarya</taxon>
        <taxon>Basidiomycota</taxon>
        <taxon>Agaricomycotina</taxon>
        <taxon>Agaricomycetes</taxon>
        <taxon>Polyporales</taxon>
        <taxon>Phanerochaetaceae</taxon>
        <taxon>Phanerochaete</taxon>
    </lineage>
</organism>
<comment type="cofactor">
    <cofactor evidence="1 13">
        <name>heme</name>
        <dbReference type="ChEBI" id="CHEBI:30413"/>
    </cofactor>
</comment>
<reference evidence="15 16" key="1">
    <citation type="journal article" date="2012" name="BMC Genomics">
        <title>Comparative genomics of the white-rot fungi, Phanerochaete carnosa and P. chrysosporium, to elucidate the genetic basis of the distinct wood types they colonize.</title>
        <authorList>
            <person name="Suzuki H."/>
            <person name="MacDonald J."/>
            <person name="Syed K."/>
            <person name="Salamov A."/>
            <person name="Hori C."/>
            <person name="Aerts A."/>
            <person name="Henrissat B."/>
            <person name="Wiebenga A."/>
            <person name="vanKuyk P.A."/>
            <person name="Barry K."/>
            <person name="Lindquist E."/>
            <person name="LaButti K."/>
            <person name="Lapidus A."/>
            <person name="Lucas S."/>
            <person name="Coutinho P."/>
            <person name="Gong Y."/>
            <person name="Samejima M."/>
            <person name="Mahadevan R."/>
            <person name="Abou-Zaid M."/>
            <person name="de Vries R.P."/>
            <person name="Igarashi K."/>
            <person name="Yadav J.S."/>
            <person name="Grigoriev I.V."/>
            <person name="Master E.R."/>
        </authorList>
    </citation>
    <scope>NUCLEOTIDE SEQUENCE [LARGE SCALE GENOMIC DNA]</scope>
    <source>
        <strain evidence="15 16">HHB-10118-sp</strain>
    </source>
</reference>
<keyword evidence="11 14" id="KW-0503">Monooxygenase</keyword>
<dbReference type="InterPro" id="IPR002401">
    <property type="entry name" value="Cyt_P450_E_grp-I"/>
</dbReference>
<evidence type="ECO:0000256" key="13">
    <source>
        <dbReference type="PIRSR" id="PIRSR602401-1"/>
    </source>
</evidence>
<gene>
    <name evidence="15" type="ORF">PHACADRAFT_134438</name>
</gene>
<dbReference type="PROSITE" id="PS00086">
    <property type="entry name" value="CYTOCHROME_P450"/>
    <property type="match status" value="1"/>
</dbReference>
<keyword evidence="7 13" id="KW-0479">Metal-binding</keyword>
<name>K5WPI8_PHACS</name>
<evidence type="ECO:0000256" key="3">
    <source>
        <dbReference type="ARBA" id="ARBA00005179"/>
    </source>
</evidence>
<dbReference type="KEGG" id="pco:PHACADRAFT_134438"/>
<proteinExistence type="inferred from homology"/>
<evidence type="ECO:0000256" key="9">
    <source>
        <dbReference type="ARBA" id="ARBA00023002"/>
    </source>
</evidence>
<dbReference type="GeneID" id="18908303"/>
<dbReference type="InterPro" id="IPR036396">
    <property type="entry name" value="Cyt_P450_sf"/>
</dbReference>
<dbReference type="InterPro" id="IPR017972">
    <property type="entry name" value="Cyt_P450_CS"/>
</dbReference>
<keyword evidence="16" id="KW-1185">Reference proteome</keyword>
<dbReference type="GO" id="GO:0016705">
    <property type="term" value="F:oxidoreductase activity, acting on paired donors, with incorporation or reduction of molecular oxygen"/>
    <property type="evidence" value="ECO:0007669"/>
    <property type="project" value="InterPro"/>
</dbReference>
<dbReference type="SUPFAM" id="SSF48264">
    <property type="entry name" value="Cytochrome P450"/>
    <property type="match status" value="1"/>
</dbReference>
<protein>
    <recommendedName>
        <fullName evidence="17">Cytochrome P450</fullName>
    </recommendedName>
</protein>
<dbReference type="RefSeq" id="XP_007390591.1">
    <property type="nucleotide sequence ID" value="XM_007390529.1"/>
</dbReference>
<dbReference type="InterPro" id="IPR050364">
    <property type="entry name" value="Cytochrome_P450_fung"/>
</dbReference>
<keyword evidence="5 13" id="KW-0349">Heme</keyword>
<evidence type="ECO:0000256" key="5">
    <source>
        <dbReference type="ARBA" id="ARBA00022617"/>
    </source>
</evidence>
<dbReference type="PANTHER" id="PTHR46300">
    <property type="entry name" value="P450, PUTATIVE (EUROFUNG)-RELATED-RELATED"/>
    <property type="match status" value="1"/>
</dbReference>
<dbReference type="PRINTS" id="PR00463">
    <property type="entry name" value="EP450I"/>
</dbReference>
<evidence type="ECO:0000256" key="14">
    <source>
        <dbReference type="RuleBase" id="RU000461"/>
    </source>
</evidence>
<dbReference type="GO" id="GO:0004497">
    <property type="term" value="F:monooxygenase activity"/>
    <property type="evidence" value="ECO:0007669"/>
    <property type="project" value="UniProtKB-KW"/>
</dbReference>
<comment type="subcellular location">
    <subcellularLocation>
        <location evidence="2">Membrane</location>
        <topology evidence="2">Single-pass membrane protein</topology>
    </subcellularLocation>
</comment>
<evidence type="ECO:0000256" key="12">
    <source>
        <dbReference type="ARBA" id="ARBA00023136"/>
    </source>
</evidence>
<keyword evidence="12" id="KW-0472">Membrane</keyword>
<dbReference type="GO" id="GO:0020037">
    <property type="term" value="F:heme binding"/>
    <property type="evidence" value="ECO:0007669"/>
    <property type="project" value="InterPro"/>
</dbReference>
<dbReference type="PANTHER" id="PTHR46300:SF7">
    <property type="entry name" value="P450, PUTATIVE (EUROFUNG)-RELATED"/>
    <property type="match status" value="1"/>
</dbReference>
<dbReference type="HOGENOM" id="CLU_001570_2_3_1"/>
<dbReference type="Gene3D" id="1.10.630.10">
    <property type="entry name" value="Cytochrome P450"/>
    <property type="match status" value="1"/>
</dbReference>
<comment type="similarity">
    <text evidence="4 14">Belongs to the cytochrome P450 family.</text>
</comment>
<evidence type="ECO:0000256" key="7">
    <source>
        <dbReference type="ARBA" id="ARBA00022723"/>
    </source>
</evidence>
<keyword evidence="10 13" id="KW-0408">Iron</keyword>
<dbReference type="AlphaFoldDB" id="K5WPI8"/>
<evidence type="ECO:0000256" key="6">
    <source>
        <dbReference type="ARBA" id="ARBA00022692"/>
    </source>
</evidence>
<dbReference type="CDD" id="cd11065">
    <property type="entry name" value="CYP64-like"/>
    <property type="match status" value="1"/>
</dbReference>
<dbReference type="EMBL" id="JH930468">
    <property type="protein sequence ID" value="EKM61159.1"/>
    <property type="molecule type" value="Genomic_DNA"/>
</dbReference>
<accession>K5WPI8</accession>
<evidence type="ECO:0000313" key="15">
    <source>
        <dbReference type="EMBL" id="EKM61159.1"/>
    </source>
</evidence>
<evidence type="ECO:0008006" key="17">
    <source>
        <dbReference type="Google" id="ProtNLM"/>
    </source>
</evidence>
<evidence type="ECO:0000256" key="1">
    <source>
        <dbReference type="ARBA" id="ARBA00001971"/>
    </source>
</evidence>
<sequence>MFTLLPDALSPFCAALLGLLAVLLVGRYCLPSNRHPPLPPGPKTTWFDTARLPKEYQWLTYAGWKEIYGDVIYIRVLGNPMIILNAAEAVNDLFDKRSTNYSSRPVRTMVNELMGFSWLFSSMPYTPWWRKHRAVFQQHYKASNLPSFKPVILRETYMLLYNLAEGQDDLFHHVRRSAAAIVMMLSYGHQIAPEGDIYVTIADKALSGLGQAGIFGTYLVDYLTFLKYIPAWFPGASFKRQALEWRHMNQLMLNAPFEMVKQKMAAGKAVPCFLTDQLDRIFMSDADTSKEEQLIKNVAATVYAAGADTTVSAILSFFLAMQMHPEVQVLAQKQIDQVVGSDRLPSFDDRDDLPYVDCIVWECLRWNPVTPLGLARQVAADDVYRGFHIPKGTTILPNVWAILHDENMYPDPYRFNPDRFSNKAQNATLGINELPNAAFGFGRRTCPGRALAFETIWITVAATLAVYNILKPKDEHGNTIEPDAEYTSTSLSRPKPFKCCIMPRSKEALSLVKQTLDGTV</sequence>
<keyword evidence="9 14" id="KW-0560">Oxidoreductase</keyword>